<protein>
    <recommendedName>
        <fullName evidence="3">Transcriptional regulator</fullName>
    </recommendedName>
</protein>
<dbReference type="SUPFAM" id="SSF54913">
    <property type="entry name" value="GlnB-like"/>
    <property type="match status" value="1"/>
</dbReference>
<reference evidence="1" key="2">
    <citation type="journal article" date="2021" name="PeerJ">
        <title>Extensive microbial diversity within the chicken gut microbiome revealed by metagenomics and culture.</title>
        <authorList>
            <person name="Gilroy R."/>
            <person name="Ravi A."/>
            <person name="Getino M."/>
            <person name="Pursley I."/>
            <person name="Horton D.L."/>
            <person name="Alikhan N.F."/>
            <person name="Baker D."/>
            <person name="Gharbi K."/>
            <person name="Hall N."/>
            <person name="Watson M."/>
            <person name="Adriaenssens E.M."/>
            <person name="Foster-Nyarko E."/>
            <person name="Jarju S."/>
            <person name="Secka A."/>
            <person name="Antonio M."/>
            <person name="Oren A."/>
            <person name="Chaudhuri R.R."/>
            <person name="La Ragione R."/>
            <person name="Hildebrand F."/>
            <person name="Pallen M.J."/>
        </authorList>
    </citation>
    <scope>NUCLEOTIDE SEQUENCE</scope>
    <source>
        <strain evidence="1">10532</strain>
    </source>
</reference>
<dbReference type="Gene3D" id="3.30.70.120">
    <property type="match status" value="1"/>
</dbReference>
<proteinExistence type="predicted"/>
<comment type="caution">
    <text evidence="1">The sequence shown here is derived from an EMBL/GenBank/DDBJ whole genome shotgun (WGS) entry which is preliminary data.</text>
</comment>
<accession>A0A9D9HQX0</accession>
<dbReference type="AlphaFoldDB" id="A0A9D9HQX0"/>
<dbReference type="EMBL" id="JADIMM010000091">
    <property type="protein sequence ID" value="MBO8458156.1"/>
    <property type="molecule type" value="Genomic_DNA"/>
</dbReference>
<dbReference type="Proteomes" id="UP000823638">
    <property type="component" value="Unassembled WGS sequence"/>
</dbReference>
<evidence type="ECO:0000313" key="1">
    <source>
        <dbReference type="EMBL" id="MBO8458156.1"/>
    </source>
</evidence>
<organism evidence="1 2">
    <name type="scientific">Candidatus Gallitreponema excrementavium</name>
    <dbReference type="NCBI Taxonomy" id="2840840"/>
    <lineage>
        <taxon>Bacteria</taxon>
        <taxon>Pseudomonadati</taxon>
        <taxon>Spirochaetota</taxon>
        <taxon>Spirochaetia</taxon>
        <taxon>Spirochaetales</taxon>
        <taxon>Candidatus Gallitreponema</taxon>
    </lineage>
</organism>
<dbReference type="NCBIfam" id="NF045581">
    <property type="entry name" value="PG0541_fam"/>
    <property type="match status" value="1"/>
</dbReference>
<name>A0A9D9HQX0_9SPIR</name>
<gene>
    <name evidence="1" type="ORF">IAA81_08015</name>
</gene>
<reference evidence="1" key="1">
    <citation type="submission" date="2020-10" db="EMBL/GenBank/DDBJ databases">
        <authorList>
            <person name="Gilroy R."/>
        </authorList>
    </citation>
    <scope>NUCLEOTIDE SEQUENCE</scope>
    <source>
        <strain evidence="1">10532</strain>
    </source>
</reference>
<evidence type="ECO:0008006" key="3">
    <source>
        <dbReference type="Google" id="ProtNLM"/>
    </source>
</evidence>
<dbReference type="InterPro" id="IPR015867">
    <property type="entry name" value="N-reg_PII/ATP_PRibTrfase_C"/>
</dbReference>
<evidence type="ECO:0000313" key="2">
    <source>
        <dbReference type="Proteomes" id="UP000823638"/>
    </source>
</evidence>
<sequence length="95" mass="10773">MKRVEIIINYALETDLLEAFKEKGVGTKYTAVSNATGRGESDPKMGDAIWPQVNSVFMLVCDDREFEILKQVVSDLRKIYPKDGIAMFFSDCEVF</sequence>
<dbReference type="InterPro" id="IPR011322">
    <property type="entry name" value="N-reg_PII-like_a/b"/>
</dbReference>